<gene>
    <name evidence="1" type="ORF">GA0070214_10134</name>
</gene>
<reference evidence="2" key="1">
    <citation type="submission" date="2016-06" db="EMBL/GenBank/DDBJ databases">
        <authorList>
            <person name="Varghese N."/>
            <person name="Submissions Spin"/>
        </authorList>
    </citation>
    <scope>NUCLEOTIDE SEQUENCE [LARGE SCALE GENOMIC DNA]</scope>
    <source>
        <strain evidence="2">DSM 45246</strain>
    </source>
</reference>
<accession>A0A1C4TW85</accession>
<evidence type="ECO:0000313" key="1">
    <source>
        <dbReference type="EMBL" id="SCE63667.1"/>
    </source>
</evidence>
<organism evidence="1 2">
    <name type="scientific">Micromonospora chaiyaphumensis</name>
    <dbReference type="NCBI Taxonomy" id="307119"/>
    <lineage>
        <taxon>Bacteria</taxon>
        <taxon>Bacillati</taxon>
        <taxon>Actinomycetota</taxon>
        <taxon>Actinomycetes</taxon>
        <taxon>Micromonosporales</taxon>
        <taxon>Micromonosporaceae</taxon>
        <taxon>Micromonospora</taxon>
    </lineage>
</organism>
<dbReference type="Proteomes" id="UP000199629">
    <property type="component" value="Unassembled WGS sequence"/>
</dbReference>
<sequence>MQHGIEFERNQYGAPSMTTRNGHFRDLGSQLVSDIQTYAPDCLELLQCIDDVTSGRSAYEEFEGNSAVVRCTPEGVTVESLGPVPSGTTYTVDEARDVILRYFDFLAPSPAEKKRHLATWEGENGRPFPGRALLRLTD</sequence>
<keyword evidence="2" id="KW-1185">Reference proteome</keyword>
<protein>
    <submittedName>
        <fullName evidence="1">Uncharacterized protein</fullName>
    </submittedName>
</protein>
<proteinExistence type="predicted"/>
<evidence type="ECO:0000313" key="2">
    <source>
        <dbReference type="Proteomes" id="UP000199629"/>
    </source>
</evidence>
<dbReference type="EMBL" id="FMCS01000001">
    <property type="protein sequence ID" value="SCE63667.1"/>
    <property type="molecule type" value="Genomic_DNA"/>
</dbReference>
<dbReference type="AlphaFoldDB" id="A0A1C4TW85"/>
<name>A0A1C4TW85_9ACTN</name>